<gene>
    <name evidence="2" type="ORF">M413DRAFT_12387</name>
</gene>
<feature type="compositionally biased region" description="Basic residues" evidence="1">
    <location>
        <begin position="25"/>
        <end position="39"/>
    </location>
</feature>
<reference evidence="2 3" key="1">
    <citation type="submission" date="2014-04" db="EMBL/GenBank/DDBJ databases">
        <authorList>
            <consortium name="DOE Joint Genome Institute"/>
            <person name="Kuo A."/>
            <person name="Gay G."/>
            <person name="Dore J."/>
            <person name="Kohler A."/>
            <person name="Nagy L.G."/>
            <person name="Floudas D."/>
            <person name="Copeland A."/>
            <person name="Barry K.W."/>
            <person name="Cichocki N."/>
            <person name="Veneault-Fourrey C."/>
            <person name="LaButti K."/>
            <person name="Lindquist E.A."/>
            <person name="Lipzen A."/>
            <person name="Lundell T."/>
            <person name="Morin E."/>
            <person name="Murat C."/>
            <person name="Sun H."/>
            <person name="Tunlid A."/>
            <person name="Henrissat B."/>
            <person name="Grigoriev I.V."/>
            <person name="Hibbett D.S."/>
            <person name="Martin F."/>
            <person name="Nordberg H.P."/>
            <person name="Cantor M.N."/>
            <person name="Hua S.X."/>
        </authorList>
    </citation>
    <scope>NUCLEOTIDE SEQUENCE [LARGE SCALE GENOMIC DNA]</scope>
    <source>
        <strain evidence="3">h7</strain>
    </source>
</reference>
<accession>A0A0C2YDF5</accession>
<dbReference type="HOGENOM" id="CLU_1938418_0_0_1"/>
<organism evidence="2 3">
    <name type="scientific">Hebeloma cylindrosporum</name>
    <dbReference type="NCBI Taxonomy" id="76867"/>
    <lineage>
        <taxon>Eukaryota</taxon>
        <taxon>Fungi</taxon>
        <taxon>Dikarya</taxon>
        <taxon>Basidiomycota</taxon>
        <taxon>Agaricomycotina</taxon>
        <taxon>Agaricomycetes</taxon>
        <taxon>Agaricomycetidae</taxon>
        <taxon>Agaricales</taxon>
        <taxon>Agaricineae</taxon>
        <taxon>Hymenogastraceae</taxon>
        <taxon>Hebeloma</taxon>
    </lineage>
</organism>
<feature type="region of interest" description="Disordered" evidence="1">
    <location>
        <begin position="20"/>
        <end position="39"/>
    </location>
</feature>
<dbReference type="AlphaFoldDB" id="A0A0C2YDF5"/>
<evidence type="ECO:0000313" key="2">
    <source>
        <dbReference type="EMBL" id="KIM39067.1"/>
    </source>
</evidence>
<dbReference type="Proteomes" id="UP000053424">
    <property type="component" value="Unassembled WGS sequence"/>
</dbReference>
<dbReference type="OrthoDB" id="3205170at2759"/>
<proteinExistence type="predicted"/>
<reference evidence="3" key="2">
    <citation type="submission" date="2015-01" db="EMBL/GenBank/DDBJ databases">
        <title>Evolutionary Origins and Diversification of the Mycorrhizal Mutualists.</title>
        <authorList>
            <consortium name="DOE Joint Genome Institute"/>
            <consortium name="Mycorrhizal Genomics Consortium"/>
            <person name="Kohler A."/>
            <person name="Kuo A."/>
            <person name="Nagy L.G."/>
            <person name="Floudas D."/>
            <person name="Copeland A."/>
            <person name="Barry K.W."/>
            <person name="Cichocki N."/>
            <person name="Veneault-Fourrey C."/>
            <person name="LaButti K."/>
            <person name="Lindquist E.A."/>
            <person name="Lipzen A."/>
            <person name="Lundell T."/>
            <person name="Morin E."/>
            <person name="Murat C."/>
            <person name="Riley R."/>
            <person name="Ohm R."/>
            <person name="Sun H."/>
            <person name="Tunlid A."/>
            <person name="Henrissat B."/>
            <person name="Grigoriev I.V."/>
            <person name="Hibbett D.S."/>
            <person name="Martin F."/>
        </authorList>
    </citation>
    <scope>NUCLEOTIDE SEQUENCE [LARGE SCALE GENOMIC DNA]</scope>
    <source>
        <strain evidence="3">h7</strain>
    </source>
</reference>
<keyword evidence="3" id="KW-1185">Reference proteome</keyword>
<protein>
    <submittedName>
        <fullName evidence="2">Uncharacterized protein</fullName>
    </submittedName>
</protein>
<sequence length="130" mass="15341">MFPRSTIVLRNITEEEKTQWEGKLRSNRKPKRTTTGHKKHLDDLWDSDHVFQRGDGVWVKTTEGNWLQGRVMHNKVRVGTTRLEQQGYYYEVRFGNRMNLRRWFAPRNGEIKPDSKSLQRLAAHGQGPPI</sequence>
<evidence type="ECO:0000256" key="1">
    <source>
        <dbReference type="SAM" id="MobiDB-lite"/>
    </source>
</evidence>
<name>A0A0C2YDF5_HEBCY</name>
<dbReference type="EMBL" id="KN831787">
    <property type="protein sequence ID" value="KIM39067.1"/>
    <property type="molecule type" value="Genomic_DNA"/>
</dbReference>
<evidence type="ECO:0000313" key="3">
    <source>
        <dbReference type="Proteomes" id="UP000053424"/>
    </source>
</evidence>